<dbReference type="PATRIC" id="fig|1008153.3.peg.3903"/>
<comment type="caution">
    <text evidence="1">The sequence shown here is derived from an EMBL/GenBank/DDBJ whole genome shotgun (WGS) entry which is preliminary data.</text>
</comment>
<evidence type="ECO:0000313" key="1">
    <source>
        <dbReference type="EMBL" id="KYH24207.1"/>
    </source>
</evidence>
<keyword evidence="2" id="KW-1185">Reference proteome</keyword>
<evidence type="ECO:0000313" key="2">
    <source>
        <dbReference type="Proteomes" id="UP000075321"/>
    </source>
</evidence>
<dbReference type="RefSeq" id="WP_084383879.1">
    <property type="nucleotide sequence ID" value="NZ_LTAZ01000015.1"/>
</dbReference>
<organism evidence="1 2">
    <name type="scientific">Halalkalicoccus paucihalophilus</name>
    <dbReference type="NCBI Taxonomy" id="1008153"/>
    <lineage>
        <taxon>Archaea</taxon>
        <taxon>Methanobacteriati</taxon>
        <taxon>Methanobacteriota</taxon>
        <taxon>Stenosarchaea group</taxon>
        <taxon>Halobacteria</taxon>
        <taxon>Halobacteriales</taxon>
        <taxon>Halococcaceae</taxon>
        <taxon>Halalkalicoccus</taxon>
    </lineage>
</organism>
<dbReference type="Proteomes" id="UP000075321">
    <property type="component" value="Unassembled WGS sequence"/>
</dbReference>
<sequence length="136" mass="15410">MLKVLLALLGFVELVVPDRFIQFFERYALENPEQCLRKAWVSPVARLEGLTILVTILRPGTFSGVVRSVLGCYGLMAAISPRGYLDYWTPLLYEEAKACEWKSWVIPTTRIAGILYVLIAVFGWKSKPSSDQQINK</sequence>
<dbReference type="OrthoDB" id="260081at2157"/>
<dbReference type="EMBL" id="LTAZ01000015">
    <property type="protein sequence ID" value="KYH24207.1"/>
    <property type="molecule type" value="Genomic_DNA"/>
</dbReference>
<gene>
    <name evidence="1" type="ORF">HAPAU_36780</name>
</gene>
<protein>
    <submittedName>
        <fullName evidence="1">Uncharacterized protein</fullName>
    </submittedName>
</protein>
<accession>A0A151AA16</accession>
<proteinExistence type="predicted"/>
<dbReference type="AlphaFoldDB" id="A0A151AA16"/>
<name>A0A151AA16_9EURY</name>
<reference evidence="1 2" key="1">
    <citation type="submission" date="2016-02" db="EMBL/GenBank/DDBJ databases">
        <title>Genome sequence of Halalkalicoccus paucihalophilus DSM 24557.</title>
        <authorList>
            <person name="Poehlein A."/>
            <person name="Daniel R."/>
        </authorList>
    </citation>
    <scope>NUCLEOTIDE SEQUENCE [LARGE SCALE GENOMIC DNA]</scope>
    <source>
        <strain evidence="1 2">DSM 24557</strain>
    </source>
</reference>